<feature type="transmembrane region" description="Helical" evidence="7">
    <location>
        <begin position="77"/>
        <end position="97"/>
    </location>
</feature>
<reference evidence="9 10" key="1">
    <citation type="submission" date="2013-08" db="EMBL/GenBank/DDBJ databases">
        <authorList>
            <person name="Weinstock G."/>
            <person name="Sodergren E."/>
            <person name="Wylie T."/>
            <person name="Fulton L."/>
            <person name="Fulton R."/>
            <person name="Fronick C."/>
            <person name="O'Laughlin M."/>
            <person name="Godfrey J."/>
            <person name="Miner T."/>
            <person name="Herter B."/>
            <person name="Appelbaum E."/>
            <person name="Cordes M."/>
            <person name="Lek S."/>
            <person name="Wollam A."/>
            <person name="Pepin K.H."/>
            <person name="Palsikar V.B."/>
            <person name="Mitreva M."/>
            <person name="Wilson R.K."/>
        </authorList>
    </citation>
    <scope>NUCLEOTIDE SEQUENCE [LARGE SCALE GENOMIC DNA]</scope>
    <source>
        <strain evidence="9 10">ATCC 700332</strain>
    </source>
</reference>
<feature type="transmembrane region" description="Helical" evidence="7">
    <location>
        <begin position="12"/>
        <end position="31"/>
    </location>
</feature>
<evidence type="ECO:0000256" key="5">
    <source>
        <dbReference type="ARBA" id="ARBA00022989"/>
    </source>
</evidence>
<keyword evidence="3" id="KW-1003">Cell membrane</keyword>
<keyword evidence="5 7" id="KW-1133">Transmembrane helix</keyword>
<protein>
    <submittedName>
        <fullName evidence="9">ABC transporter, permease protein</fullName>
    </submittedName>
</protein>
<evidence type="ECO:0000256" key="3">
    <source>
        <dbReference type="ARBA" id="ARBA00022475"/>
    </source>
</evidence>
<evidence type="ECO:0000313" key="10">
    <source>
        <dbReference type="Proteomes" id="UP000016649"/>
    </source>
</evidence>
<feature type="transmembrane region" description="Helical" evidence="7">
    <location>
        <begin position="43"/>
        <end position="65"/>
    </location>
</feature>
<evidence type="ECO:0000313" key="9">
    <source>
        <dbReference type="EMBL" id="ERJ93548.1"/>
    </source>
</evidence>
<dbReference type="PANTHER" id="PTHR43227:SF11">
    <property type="entry name" value="BLL4140 PROTEIN"/>
    <property type="match status" value="1"/>
</dbReference>
<dbReference type="RefSeq" id="WP_021687055.1">
    <property type="nucleotide sequence ID" value="NZ_KI260564.1"/>
</dbReference>
<keyword evidence="10" id="KW-1185">Reference proteome</keyword>
<evidence type="ECO:0000256" key="7">
    <source>
        <dbReference type="RuleBase" id="RU363032"/>
    </source>
</evidence>
<dbReference type="InterPro" id="IPR050809">
    <property type="entry name" value="UgpAE/MalFG_permease"/>
</dbReference>
<dbReference type="EMBL" id="AWVH01000024">
    <property type="protein sequence ID" value="ERJ93548.1"/>
    <property type="molecule type" value="Genomic_DNA"/>
</dbReference>
<dbReference type="SUPFAM" id="SSF161098">
    <property type="entry name" value="MetI-like"/>
    <property type="match status" value="1"/>
</dbReference>
<evidence type="ECO:0000256" key="2">
    <source>
        <dbReference type="ARBA" id="ARBA00022448"/>
    </source>
</evidence>
<proteinExistence type="inferred from homology"/>
<dbReference type="InterPro" id="IPR035906">
    <property type="entry name" value="MetI-like_sf"/>
</dbReference>
<evidence type="ECO:0000259" key="8">
    <source>
        <dbReference type="PROSITE" id="PS50928"/>
    </source>
</evidence>
<dbReference type="PANTHER" id="PTHR43227">
    <property type="entry name" value="BLL4140 PROTEIN"/>
    <property type="match status" value="1"/>
</dbReference>
<feature type="transmembrane region" description="Helical" evidence="7">
    <location>
        <begin position="269"/>
        <end position="294"/>
    </location>
</feature>
<evidence type="ECO:0000256" key="6">
    <source>
        <dbReference type="ARBA" id="ARBA00023136"/>
    </source>
</evidence>
<comment type="caution">
    <text evidence="9">The sequence shown here is derived from an EMBL/GenBank/DDBJ whole genome shotgun (WGS) entry which is preliminary data.</text>
</comment>
<keyword evidence="2 7" id="KW-0813">Transport</keyword>
<accession>A0ABN0NZP6</accession>
<dbReference type="Pfam" id="PF00528">
    <property type="entry name" value="BPD_transp_1"/>
    <property type="match status" value="1"/>
</dbReference>
<evidence type="ECO:0000256" key="4">
    <source>
        <dbReference type="ARBA" id="ARBA00022692"/>
    </source>
</evidence>
<dbReference type="PROSITE" id="PS50928">
    <property type="entry name" value="ABC_TM1"/>
    <property type="match status" value="1"/>
</dbReference>
<evidence type="ECO:0000256" key="1">
    <source>
        <dbReference type="ARBA" id="ARBA00004651"/>
    </source>
</evidence>
<dbReference type="CDD" id="cd06261">
    <property type="entry name" value="TM_PBP2"/>
    <property type="match status" value="1"/>
</dbReference>
<dbReference type="Proteomes" id="UP000016649">
    <property type="component" value="Unassembled WGS sequence"/>
</dbReference>
<feature type="transmembrane region" description="Helical" evidence="7">
    <location>
        <begin position="109"/>
        <end position="133"/>
    </location>
</feature>
<dbReference type="Gene3D" id="1.10.3720.10">
    <property type="entry name" value="MetI-like"/>
    <property type="match status" value="1"/>
</dbReference>
<organism evidence="9 10">
    <name type="scientific">Treponema lecithinolyticum ATCC 700332</name>
    <dbReference type="NCBI Taxonomy" id="1321815"/>
    <lineage>
        <taxon>Bacteria</taxon>
        <taxon>Pseudomonadati</taxon>
        <taxon>Spirochaetota</taxon>
        <taxon>Spirochaetia</taxon>
        <taxon>Spirochaetales</taxon>
        <taxon>Treponemataceae</taxon>
        <taxon>Treponema</taxon>
    </lineage>
</organism>
<comment type="similarity">
    <text evidence="7">Belongs to the binding-protein-dependent transport system permease family.</text>
</comment>
<gene>
    <name evidence="9" type="ORF">HMPREF9193_00837</name>
</gene>
<feature type="transmembrane region" description="Helical" evidence="7">
    <location>
        <begin position="219"/>
        <end position="239"/>
    </location>
</feature>
<dbReference type="InterPro" id="IPR000515">
    <property type="entry name" value="MetI-like"/>
</dbReference>
<keyword evidence="6 7" id="KW-0472">Membrane</keyword>
<comment type="subcellular location">
    <subcellularLocation>
        <location evidence="1 7">Cell membrane</location>
        <topology evidence="1 7">Multi-pass membrane protein</topology>
    </subcellularLocation>
</comment>
<feature type="domain" description="ABC transmembrane type-1" evidence="8">
    <location>
        <begin position="73"/>
        <end position="290"/>
    </location>
</feature>
<sequence length="304" mass="34164">MKNFAAEFRKNGVLTLLAVPALILMVLFRYLPIGGIILAFKRFSIPKGIFGSPWIGFNNFKFLFLTKDAFIITRNTLCYNAVFIVLNLICAVTLAIALNELLNKKAAKIYQTIFMAPYFLSWVAISFIAFAFLNKDGGLLNMLLRKTGAAEISWYSETAYWPLIIIIAQLWKNLGYATVMYLSSLVNIPQELYEAALVDGATKWQQICKITLPALRPMMIILTIIAIGRIFYSDFGLFYQLPRNSGPLFDVTNVIDTYVYRTLKDLNDIGMAAAANLYQSLLGFLMIMGSNAIIKKIDSDSALF</sequence>
<name>A0ABN0NZP6_TRELE</name>
<keyword evidence="4 7" id="KW-0812">Transmembrane</keyword>